<dbReference type="Pfam" id="PF07955">
    <property type="entry name" value="DUF1687"/>
    <property type="match status" value="1"/>
</dbReference>
<evidence type="ECO:0000256" key="6">
    <source>
        <dbReference type="ARBA" id="ARBA00023128"/>
    </source>
</evidence>
<comment type="similarity">
    <text evidence="3">Belongs to the FMP46 family.</text>
</comment>
<evidence type="ECO:0000256" key="7">
    <source>
        <dbReference type="SAM" id="MobiDB-lite"/>
    </source>
</evidence>
<keyword evidence="6" id="KW-0496">Mitochondrion</keyword>
<evidence type="ECO:0000256" key="1">
    <source>
        <dbReference type="ARBA" id="ARBA00002963"/>
    </source>
</evidence>
<gene>
    <name evidence="8" type="ORF">EKO27_g7198</name>
</gene>
<evidence type="ECO:0000313" key="8">
    <source>
        <dbReference type="EMBL" id="RWA07915.1"/>
    </source>
</evidence>
<dbReference type="InterPro" id="IPR012882">
    <property type="entry name" value="Fmp46"/>
</dbReference>
<reference evidence="8 9" key="1">
    <citation type="submission" date="2018-12" db="EMBL/GenBank/DDBJ databases">
        <title>Draft genome sequence of Xylaria grammica IHI A82.</title>
        <authorList>
            <person name="Buettner E."/>
            <person name="Kellner H."/>
        </authorList>
    </citation>
    <scope>NUCLEOTIDE SEQUENCE [LARGE SCALE GENOMIC DNA]</scope>
    <source>
        <strain evidence="8 9">IHI A82</strain>
    </source>
</reference>
<organism evidence="8 9">
    <name type="scientific">Xylaria grammica</name>
    <dbReference type="NCBI Taxonomy" id="363999"/>
    <lineage>
        <taxon>Eukaryota</taxon>
        <taxon>Fungi</taxon>
        <taxon>Dikarya</taxon>
        <taxon>Ascomycota</taxon>
        <taxon>Pezizomycotina</taxon>
        <taxon>Sordariomycetes</taxon>
        <taxon>Xylariomycetidae</taxon>
        <taxon>Xylariales</taxon>
        <taxon>Xylariaceae</taxon>
        <taxon>Xylaria</taxon>
    </lineage>
</organism>
<evidence type="ECO:0008006" key="10">
    <source>
        <dbReference type="Google" id="ProtNLM"/>
    </source>
</evidence>
<dbReference type="Gene3D" id="3.40.30.10">
    <property type="entry name" value="Glutaredoxin"/>
    <property type="match status" value="1"/>
</dbReference>
<proteinExistence type="inferred from homology"/>
<keyword evidence="4" id="KW-0809">Transit peptide</keyword>
<comment type="subcellular location">
    <subcellularLocation>
        <location evidence="2">Mitochondrion</location>
    </subcellularLocation>
</comment>
<keyword evidence="9" id="KW-1185">Reference proteome</keyword>
<feature type="compositionally biased region" description="Basic and acidic residues" evidence="7">
    <location>
        <begin position="85"/>
        <end position="98"/>
    </location>
</feature>
<evidence type="ECO:0000256" key="2">
    <source>
        <dbReference type="ARBA" id="ARBA00004173"/>
    </source>
</evidence>
<evidence type="ECO:0000256" key="5">
    <source>
        <dbReference type="ARBA" id="ARBA00023002"/>
    </source>
</evidence>
<keyword evidence="5" id="KW-0560">Oxidoreductase</keyword>
<evidence type="ECO:0000256" key="3">
    <source>
        <dbReference type="ARBA" id="ARBA00009734"/>
    </source>
</evidence>
<sequence length="181" mass="20168">MIYSYPKTAKRQTPKLQIDDIISIHALYYSSYPFPDSHHVSIQQHKTLDIVTLFHKAGSPASVRAATVLKQASANATESATEDQASDHSHQTNPHRPDFELNITEDPPTADQLKTILEYVGKNKISSVIKGATTENEALKKFKESADNLKRPVVVDWNNGKAIASDNESEILKMLNQLNDK</sequence>
<feature type="compositionally biased region" description="Polar residues" evidence="7">
    <location>
        <begin position="74"/>
        <end position="83"/>
    </location>
</feature>
<dbReference type="GO" id="GO:0016491">
    <property type="term" value="F:oxidoreductase activity"/>
    <property type="evidence" value="ECO:0007669"/>
    <property type="project" value="UniProtKB-KW"/>
</dbReference>
<name>A0A439D0D2_9PEZI</name>
<accession>A0A439D0D2</accession>
<dbReference type="Proteomes" id="UP000286045">
    <property type="component" value="Unassembled WGS sequence"/>
</dbReference>
<evidence type="ECO:0000256" key="4">
    <source>
        <dbReference type="ARBA" id="ARBA00022946"/>
    </source>
</evidence>
<evidence type="ECO:0000313" key="9">
    <source>
        <dbReference type="Proteomes" id="UP000286045"/>
    </source>
</evidence>
<dbReference type="PANTHER" id="PTHR28071">
    <property type="entry name" value="REDOX PROTEIN FMP46, MITOCHONDRIAL-RELATED"/>
    <property type="match status" value="1"/>
</dbReference>
<dbReference type="AlphaFoldDB" id="A0A439D0D2"/>
<dbReference type="EMBL" id="RYZI01000229">
    <property type="protein sequence ID" value="RWA07915.1"/>
    <property type="molecule type" value="Genomic_DNA"/>
</dbReference>
<dbReference type="GO" id="GO:0005739">
    <property type="term" value="C:mitochondrion"/>
    <property type="evidence" value="ECO:0007669"/>
    <property type="project" value="UniProtKB-SubCell"/>
</dbReference>
<dbReference type="InterPro" id="IPR036249">
    <property type="entry name" value="Thioredoxin-like_sf"/>
</dbReference>
<comment type="caution">
    <text evidence="8">The sequence shown here is derived from an EMBL/GenBank/DDBJ whole genome shotgun (WGS) entry which is preliminary data.</text>
</comment>
<dbReference type="PANTHER" id="PTHR28071:SF1">
    <property type="entry name" value="REDOX PROTEIN FMP46, MITOCHONDRIAL-RELATED"/>
    <property type="match status" value="1"/>
</dbReference>
<comment type="function">
    <text evidence="1">Putative mitochondrial redox protein which could be involved in the reduction of small toxic molecules.</text>
</comment>
<protein>
    <recommendedName>
        <fullName evidence="10">Thioredoxin-like fold domain-containing protein</fullName>
    </recommendedName>
</protein>
<feature type="region of interest" description="Disordered" evidence="7">
    <location>
        <begin position="74"/>
        <end position="98"/>
    </location>
</feature>
<dbReference type="SUPFAM" id="SSF52833">
    <property type="entry name" value="Thioredoxin-like"/>
    <property type="match status" value="1"/>
</dbReference>